<organism evidence="1 2">
    <name type="scientific">Dendrolimus kikuchii</name>
    <dbReference type="NCBI Taxonomy" id="765133"/>
    <lineage>
        <taxon>Eukaryota</taxon>
        <taxon>Metazoa</taxon>
        <taxon>Ecdysozoa</taxon>
        <taxon>Arthropoda</taxon>
        <taxon>Hexapoda</taxon>
        <taxon>Insecta</taxon>
        <taxon>Pterygota</taxon>
        <taxon>Neoptera</taxon>
        <taxon>Endopterygota</taxon>
        <taxon>Lepidoptera</taxon>
        <taxon>Glossata</taxon>
        <taxon>Ditrysia</taxon>
        <taxon>Bombycoidea</taxon>
        <taxon>Lasiocampidae</taxon>
        <taxon>Dendrolimus</taxon>
    </lineage>
</organism>
<reference evidence="1 2" key="1">
    <citation type="journal article" date="2021" name="Front. Genet.">
        <title>Chromosome-Level Genome Assembly Reveals Significant Gene Expansion in the Toll and IMD Signaling Pathways of Dendrolimus kikuchii.</title>
        <authorList>
            <person name="Zhou J."/>
            <person name="Wu P."/>
            <person name="Xiong Z."/>
            <person name="Liu N."/>
            <person name="Zhao N."/>
            <person name="Ji M."/>
            <person name="Qiu Y."/>
            <person name="Yang B."/>
        </authorList>
    </citation>
    <scope>NUCLEOTIDE SEQUENCE [LARGE SCALE GENOMIC DNA]</scope>
    <source>
        <strain evidence="1">Ann1</strain>
    </source>
</reference>
<dbReference type="EMBL" id="CM034387">
    <property type="protein sequence ID" value="KAJ0183935.1"/>
    <property type="molecule type" value="Genomic_DNA"/>
</dbReference>
<name>A0ACC1DJ96_9NEOP</name>
<comment type="caution">
    <text evidence="1">The sequence shown here is derived from an EMBL/GenBank/DDBJ whole genome shotgun (WGS) entry which is preliminary data.</text>
</comment>
<keyword evidence="2" id="KW-1185">Reference proteome</keyword>
<gene>
    <name evidence="1" type="ORF">K1T71_000358</name>
</gene>
<evidence type="ECO:0000313" key="2">
    <source>
        <dbReference type="Proteomes" id="UP000824533"/>
    </source>
</evidence>
<evidence type="ECO:0000313" key="1">
    <source>
        <dbReference type="EMBL" id="KAJ0183935.1"/>
    </source>
</evidence>
<dbReference type="Proteomes" id="UP000824533">
    <property type="component" value="Linkage Group LG01"/>
</dbReference>
<protein>
    <submittedName>
        <fullName evidence="1">Uncharacterized protein</fullName>
    </submittedName>
</protein>
<accession>A0ACC1DJ96</accession>
<proteinExistence type="predicted"/>
<sequence>MIVNLASAPKKPVGMLAAGKSTASTTTKPVSSRTPSFKPAGKSPSLPSRASKPINKSYDLAPINAPKKKSSTGFGIIWIPTRKNKKKDVVYNAHNYDHYKERSPTMYNFMAGDSSNNYEQFKKKEDMDLLPGDKAKIPDITIATASTTISFADAATDTELFDNDEKQQSTRYNKDENKEGAGDVNDKKDSDYLEGKNDSSDFQKKQSISKLDDKLGDKVDSVYLRPPPAHKTRSQESTVEEESCAMSCLYCVLMSCDCVLM</sequence>